<dbReference type="RefSeq" id="WP_058516957.1">
    <property type="nucleotide sequence ID" value="NZ_CAAAIE010000006.1"/>
</dbReference>
<accession>A0A1E5JU18</accession>
<dbReference type="InterPro" id="IPR001895">
    <property type="entry name" value="RASGEF_cat_dom"/>
</dbReference>
<dbReference type="GO" id="GO:0005085">
    <property type="term" value="F:guanyl-nucleotide exchange factor activity"/>
    <property type="evidence" value="ECO:0007669"/>
    <property type="project" value="InterPro"/>
</dbReference>
<gene>
    <name evidence="2" type="ORF">lpari_00994</name>
</gene>
<evidence type="ECO:0000313" key="3">
    <source>
        <dbReference type="Proteomes" id="UP000095229"/>
    </source>
</evidence>
<dbReference type="OrthoDB" id="5651258at2"/>
<comment type="caution">
    <text evidence="2">The sequence shown here is derived from an EMBL/GenBank/DDBJ whole genome shotgun (WGS) entry which is preliminary data.</text>
</comment>
<dbReference type="SUPFAM" id="SSF48366">
    <property type="entry name" value="Ras GEF"/>
    <property type="match status" value="1"/>
</dbReference>
<feature type="domain" description="Ras-GEF" evidence="1">
    <location>
        <begin position="173"/>
        <end position="300"/>
    </location>
</feature>
<dbReference type="STRING" id="45071.Lpar_1068"/>
<dbReference type="AlphaFoldDB" id="A0A1E5JU18"/>
<dbReference type="InterPro" id="IPR023578">
    <property type="entry name" value="Ras_GEF_dom_sf"/>
</dbReference>
<dbReference type="GO" id="GO:0007264">
    <property type="term" value="P:small GTPase-mediated signal transduction"/>
    <property type="evidence" value="ECO:0007669"/>
    <property type="project" value="InterPro"/>
</dbReference>
<dbReference type="Gene3D" id="1.10.840.10">
    <property type="entry name" value="Ras guanine-nucleotide exchange factors catalytic domain"/>
    <property type="match status" value="1"/>
</dbReference>
<keyword evidence="3" id="KW-1185">Reference proteome</keyword>
<protein>
    <recommendedName>
        <fullName evidence="1">Ras-GEF domain-containing protein</fullName>
    </recommendedName>
</protein>
<reference evidence="2 3" key="1">
    <citation type="submission" date="2016-02" db="EMBL/GenBank/DDBJ databases">
        <title>Secondary metabolites in Legionella.</title>
        <authorList>
            <person name="Tobias N.J."/>
            <person name="Bode H.B."/>
        </authorList>
    </citation>
    <scope>NUCLEOTIDE SEQUENCE [LARGE SCALE GENOMIC DNA]</scope>
    <source>
        <strain evidence="2 3">DSM 19216</strain>
    </source>
</reference>
<dbReference type="EMBL" id="LSOG01000034">
    <property type="protein sequence ID" value="OEH47970.1"/>
    <property type="molecule type" value="Genomic_DNA"/>
</dbReference>
<organism evidence="2 3">
    <name type="scientific">Legionella parisiensis</name>
    <dbReference type="NCBI Taxonomy" id="45071"/>
    <lineage>
        <taxon>Bacteria</taxon>
        <taxon>Pseudomonadati</taxon>
        <taxon>Pseudomonadota</taxon>
        <taxon>Gammaproteobacteria</taxon>
        <taxon>Legionellales</taxon>
        <taxon>Legionellaceae</taxon>
        <taxon>Legionella</taxon>
    </lineage>
</organism>
<sequence>MSKNSFFKNLIEKQQILIRPNGAFEWDEMLADKETQKKIRRDPDRHIFFDYIESRFAYEHARFFDVVLRKANSSAEEYLEIRKALKHFIKENISKHSSQDAQMHAFFRWVDTAIMLRKRHNYEGYFLVRDTLMEMDINLKLTKNKAFKPHLKMYNQLVQVDATLIDEQLRADYSKIPLNDFANPDGFSKWSKASPNLKAFLENREYLETHLERDIMQVQGGARRKAFCRWIDIAINLREKHNYEGYFLVITNLRRIDGITEGKDFPKSYLKKYMQLLEHMDPSINFAKLRALWDKDHSPNKLKATFYWSKELTNLNERMEIAYNLEVQKSMLQEKNRKLAEIAKEQGVFADRTRSYSARILQYMEVKFVTVLQEYYDSLSEKATLAST</sequence>
<dbReference type="PATRIC" id="fig|45071.6.peg.1150"/>
<dbReference type="Proteomes" id="UP000095229">
    <property type="component" value="Unassembled WGS sequence"/>
</dbReference>
<dbReference type="InterPro" id="IPR036964">
    <property type="entry name" value="RASGEF_cat_dom_sf"/>
</dbReference>
<name>A0A1E5JU18_9GAMM</name>
<proteinExistence type="predicted"/>
<evidence type="ECO:0000259" key="1">
    <source>
        <dbReference type="Pfam" id="PF00617"/>
    </source>
</evidence>
<evidence type="ECO:0000313" key="2">
    <source>
        <dbReference type="EMBL" id="OEH47970.1"/>
    </source>
</evidence>
<dbReference type="Pfam" id="PF00617">
    <property type="entry name" value="RasGEF"/>
    <property type="match status" value="1"/>
</dbReference>